<dbReference type="WBParaSite" id="TASK_0000635601-mRNA-1">
    <property type="protein sequence ID" value="TASK_0000635601-mRNA-1"/>
    <property type="gene ID" value="TASK_0000635601"/>
</dbReference>
<evidence type="ECO:0000313" key="3">
    <source>
        <dbReference type="EMBL" id="VDK36547.1"/>
    </source>
</evidence>
<dbReference type="AlphaFoldDB" id="A0A0R3W7T0"/>
<feature type="transmembrane region" description="Helical" evidence="1">
    <location>
        <begin position="49"/>
        <end position="73"/>
    </location>
</feature>
<reference evidence="3 4" key="2">
    <citation type="submission" date="2018-11" db="EMBL/GenBank/DDBJ databases">
        <authorList>
            <consortium name="Pathogen Informatics"/>
        </authorList>
    </citation>
    <scope>NUCLEOTIDE SEQUENCE [LARGE SCALE GENOMIC DNA]</scope>
</reference>
<feature type="transmembrane region" description="Helical" evidence="1">
    <location>
        <begin position="85"/>
        <end position="106"/>
    </location>
</feature>
<gene>
    <name evidence="3" type="ORF">TASK_LOCUS6357</name>
</gene>
<name>A0A0R3W7T0_TAEAS</name>
<accession>A0A0R3W7T0</accession>
<keyword evidence="2" id="KW-0732">Signal</keyword>
<dbReference type="EMBL" id="UYRS01018492">
    <property type="protein sequence ID" value="VDK36547.1"/>
    <property type="molecule type" value="Genomic_DNA"/>
</dbReference>
<keyword evidence="1" id="KW-0472">Membrane</keyword>
<evidence type="ECO:0000313" key="4">
    <source>
        <dbReference type="Proteomes" id="UP000282613"/>
    </source>
</evidence>
<keyword evidence="1" id="KW-0812">Transmembrane</keyword>
<feature type="transmembrane region" description="Helical" evidence="1">
    <location>
        <begin position="112"/>
        <end position="132"/>
    </location>
</feature>
<feature type="transmembrane region" description="Helical" evidence="1">
    <location>
        <begin position="180"/>
        <end position="199"/>
    </location>
</feature>
<feature type="transmembrane region" description="Helical" evidence="1">
    <location>
        <begin position="283"/>
        <end position="302"/>
    </location>
</feature>
<dbReference type="Proteomes" id="UP000282613">
    <property type="component" value="Unassembled WGS sequence"/>
</dbReference>
<keyword evidence="1" id="KW-1133">Transmembrane helix</keyword>
<evidence type="ECO:0000256" key="1">
    <source>
        <dbReference type="SAM" id="Phobius"/>
    </source>
</evidence>
<evidence type="ECO:0000313" key="5">
    <source>
        <dbReference type="WBParaSite" id="TASK_0000635601-mRNA-1"/>
    </source>
</evidence>
<dbReference type="OrthoDB" id="6244800at2759"/>
<feature type="transmembrane region" description="Helical" evidence="1">
    <location>
        <begin position="219"/>
        <end position="242"/>
    </location>
</feature>
<proteinExistence type="predicted"/>
<sequence length="314" mass="34239">MIIRKLTAFLLALCVATLITALCLSDWHCGNLFERCTEEGVEDRDVMLAVTAMLVIGLAFIFIVFLLDVVLLCRKTVHTGLITARFTFIYLGAAILFIAVIVYTAIKSNMWGYFLAVFASTISIVLAMMAVVSSSSHRGISDISKLAVIQTMQVAPIPSGDLAQVQSVVGRMKRVQKLTAAMLALIALSLTLSLLLPYWDCGHLFSGCIEDGRAYREVMIAVTALLVIGLALLFADFLVEVVRLCMKAIPTGTVTVRFVFIYLGSLSVFCGVLLYTGLVMGQWAYFLAIFGSTIAFVVQKLAMISSRCVIELDS</sequence>
<feature type="chain" id="PRO_5043132619" evidence="2">
    <location>
        <begin position="22"/>
        <end position="314"/>
    </location>
</feature>
<organism evidence="5">
    <name type="scientific">Taenia asiatica</name>
    <name type="common">Asian tapeworm</name>
    <dbReference type="NCBI Taxonomy" id="60517"/>
    <lineage>
        <taxon>Eukaryota</taxon>
        <taxon>Metazoa</taxon>
        <taxon>Spiralia</taxon>
        <taxon>Lophotrochozoa</taxon>
        <taxon>Platyhelminthes</taxon>
        <taxon>Cestoda</taxon>
        <taxon>Eucestoda</taxon>
        <taxon>Cyclophyllidea</taxon>
        <taxon>Taeniidae</taxon>
        <taxon>Taenia</taxon>
    </lineage>
</organism>
<reference evidence="5" key="1">
    <citation type="submission" date="2017-02" db="UniProtKB">
        <authorList>
            <consortium name="WormBaseParasite"/>
        </authorList>
    </citation>
    <scope>IDENTIFICATION</scope>
</reference>
<feature type="signal peptide" evidence="2">
    <location>
        <begin position="1"/>
        <end position="21"/>
    </location>
</feature>
<keyword evidence="4" id="KW-1185">Reference proteome</keyword>
<feature type="transmembrane region" description="Helical" evidence="1">
    <location>
        <begin position="254"/>
        <end position="277"/>
    </location>
</feature>
<evidence type="ECO:0000256" key="2">
    <source>
        <dbReference type="SAM" id="SignalP"/>
    </source>
</evidence>
<protein>
    <submittedName>
        <fullName evidence="5">MARVEL domain-containing protein</fullName>
    </submittedName>
</protein>